<dbReference type="InterPro" id="IPR005055">
    <property type="entry name" value="A10/PebIII"/>
</dbReference>
<dbReference type="AlphaFoldDB" id="A0A8J2JJF2"/>
<reference evidence="3" key="1">
    <citation type="submission" date="2021-06" db="EMBL/GenBank/DDBJ databases">
        <authorList>
            <person name="Hodson N. C."/>
            <person name="Mongue J. A."/>
            <person name="Jaron S. K."/>
        </authorList>
    </citation>
    <scope>NUCLEOTIDE SEQUENCE</scope>
</reference>
<feature type="chain" id="PRO_5035169516" evidence="2">
    <location>
        <begin position="23"/>
        <end position="162"/>
    </location>
</feature>
<dbReference type="PANTHER" id="PTHR11257">
    <property type="entry name" value="CHEMOSENSORY PROTEIN-RELATED"/>
    <property type="match status" value="1"/>
</dbReference>
<proteinExistence type="predicted"/>
<evidence type="ECO:0000256" key="1">
    <source>
        <dbReference type="SAM" id="MobiDB-lite"/>
    </source>
</evidence>
<name>A0A8J2JJF2_9HEXA</name>
<organism evidence="3 4">
    <name type="scientific">Allacma fusca</name>
    <dbReference type="NCBI Taxonomy" id="39272"/>
    <lineage>
        <taxon>Eukaryota</taxon>
        <taxon>Metazoa</taxon>
        <taxon>Ecdysozoa</taxon>
        <taxon>Arthropoda</taxon>
        <taxon>Hexapoda</taxon>
        <taxon>Collembola</taxon>
        <taxon>Symphypleona</taxon>
        <taxon>Sminthuridae</taxon>
        <taxon>Allacma</taxon>
    </lineage>
</organism>
<protein>
    <submittedName>
        <fullName evidence="3">Uncharacterized protein</fullName>
    </submittedName>
</protein>
<dbReference type="Pfam" id="PF03392">
    <property type="entry name" value="OS-D"/>
    <property type="match status" value="1"/>
</dbReference>
<dbReference type="OrthoDB" id="6625994at2759"/>
<feature type="compositionally biased region" description="Basic and acidic residues" evidence="1">
    <location>
        <begin position="149"/>
        <end position="162"/>
    </location>
</feature>
<dbReference type="EMBL" id="CAJVCH010030497">
    <property type="protein sequence ID" value="CAG7709757.1"/>
    <property type="molecule type" value="Genomic_DNA"/>
</dbReference>
<evidence type="ECO:0000256" key="2">
    <source>
        <dbReference type="SAM" id="SignalP"/>
    </source>
</evidence>
<evidence type="ECO:0000313" key="4">
    <source>
        <dbReference type="Proteomes" id="UP000708208"/>
    </source>
</evidence>
<dbReference type="Proteomes" id="UP000708208">
    <property type="component" value="Unassembled WGS sequence"/>
</dbReference>
<sequence length="162" mass="18271">MRSSLILGIGTVILTCVVGSLAVAQKPRFQPELDSLDVDSYLKNERRVRLQFKCLLNDNAPCDAVGRWLKPRLGKAFLGECVLCTPTQVENLDKINSFIEANYPNEFRQIVYKYVQQLGVQIPTVERPQSDATEPDSASEEESVNTNKEQTKNLVAEERRVN</sequence>
<keyword evidence="4" id="KW-1185">Reference proteome</keyword>
<accession>A0A8J2JJF2</accession>
<feature type="compositionally biased region" description="Acidic residues" evidence="1">
    <location>
        <begin position="133"/>
        <end position="143"/>
    </location>
</feature>
<feature type="signal peptide" evidence="2">
    <location>
        <begin position="1"/>
        <end position="22"/>
    </location>
</feature>
<keyword evidence="2" id="KW-0732">Signal</keyword>
<gene>
    <name evidence="3" type="ORF">AFUS01_LOCUS4846</name>
</gene>
<dbReference type="PANTHER" id="PTHR11257:SF11">
    <property type="entry name" value="CHEMOSENSORY PROTEIN 17"/>
    <property type="match status" value="1"/>
</dbReference>
<feature type="region of interest" description="Disordered" evidence="1">
    <location>
        <begin position="125"/>
        <end position="162"/>
    </location>
</feature>
<comment type="caution">
    <text evidence="3">The sequence shown here is derived from an EMBL/GenBank/DDBJ whole genome shotgun (WGS) entry which is preliminary data.</text>
</comment>
<evidence type="ECO:0000313" key="3">
    <source>
        <dbReference type="EMBL" id="CAG7709757.1"/>
    </source>
</evidence>